<reference evidence="1 2" key="1">
    <citation type="submission" date="2019-01" db="EMBL/GenBank/DDBJ databases">
        <title>Cytophagaceae bacterium strain CAR-16.</title>
        <authorList>
            <person name="Chen W.-M."/>
        </authorList>
    </citation>
    <scope>NUCLEOTIDE SEQUENCE [LARGE SCALE GENOMIC DNA]</scope>
    <source>
        <strain evidence="1 2">CAR-16</strain>
    </source>
</reference>
<organism evidence="1 2">
    <name type="scientific">Aquirufa rosea</name>
    <dbReference type="NCBI Taxonomy" id="2509241"/>
    <lineage>
        <taxon>Bacteria</taxon>
        <taxon>Pseudomonadati</taxon>
        <taxon>Bacteroidota</taxon>
        <taxon>Cytophagia</taxon>
        <taxon>Cytophagales</taxon>
        <taxon>Flectobacillaceae</taxon>
        <taxon>Aquirufa</taxon>
    </lineage>
</organism>
<sequence length="260" mass="30498">MSNELIELLDEKVAFFNHPRFIEHDPISIPHLFTRKQDIEIMGLWIAMLAWGQRKTILQKGHELIELMDGNPHQFILQHQEIDLKRFERFRHRTFHLTDTLYFIHFFQKHYQQHDSLESAFTLNGFSTENKDIGPALNQFYTYFFDEPWAPQRTQKHIAAPMKNSACKRLCMFLRWMVRKDNAGVDFGIWSSISPAQLVCPLDVHSQRTAEKLGLVSGGPSNWKKAIELTNVLKQVNSTDPTRYDFALYGMGIEDKTTWK</sequence>
<keyword evidence="2" id="KW-1185">Reference proteome</keyword>
<dbReference type="EMBL" id="SDHY01000001">
    <property type="protein sequence ID" value="RXK52657.1"/>
    <property type="molecule type" value="Genomic_DNA"/>
</dbReference>
<name>A0A4Q1C367_9BACT</name>
<accession>A0A4Q1C367</accession>
<comment type="caution">
    <text evidence="1">The sequence shown here is derived from an EMBL/GenBank/DDBJ whole genome shotgun (WGS) entry which is preliminary data.</text>
</comment>
<proteinExistence type="predicted"/>
<evidence type="ECO:0000313" key="1">
    <source>
        <dbReference type="EMBL" id="RXK52657.1"/>
    </source>
</evidence>
<gene>
    <name evidence="1" type="ORF">ESB04_02400</name>
</gene>
<protein>
    <submittedName>
        <fullName evidence="1">TIGR02757 family protein</fullName>
    </submittedName>
</protein>
<dbReference type="OrthoDB" id="9773332at2"/>
<dbReference type="Pfam" id="PF09674">
    <property type="entry name" value="DUF2400"/>
    <property type="match status" value="1"/>
</dbReference>
<dbReference type="NCBIfam" id="TIGR02757">
    <property type="entry name" value="TIGR02757 family protein"/>
    <property type="match status" value="1"/>
</dbReference>
<evidence type="ECO:0000313" key="2">
    <source>
        <dbReference type="Proteomes" id="UP000289455"/>
    </source>
</evidence>
<dbReference type="AlphaFoldDB" id="A0A4Q1C367"/>
<dbReference type="Proteomes" id="UP000289455">
    <property type="component" value="Unassembled WGS sequence"/>
</dbReference>
<dbReference type="InterPro" id="IPR014127">
    <property type="entry name" value="CHP02757"/>
</dbReference>